<dbReference type="Proteomes" id="UP000434925">
    <property type="component" value="Unassembled WGS sequence"/>
</dbReference>
<reference evidence="2 5" key="3">
    <citation type="submission" date="2019-09" db="EMBL/GenBank/DDBJ databases">
        <title>Draft genome sequences of 48 bacterial type strains from the CCUG.</title>
        <authorList>
            <person name="Tunovic T."/>
            <person name="Pineiro-Iglesias B."/>
            <person name="Unosson C."/>
            <person name="Inganas E."/>
            <person name="Ohlen M."/>
            <person name="Cardew S."/>
            <person name="Jensie-Markopoulos S."/>
            <person name="Salva-Serra F."/>
            <person name="Jaen-Luchoro D."/>
            <person name="Karlsson R."/>
            <person name="Svensson-Stadler L."/>
            <person name="Chun J."/>
            <person name="Moore E."/>
        </authorList>
    </citation>
    <scope>NUCLEOTIDE SEQUENCE [LARGE SCALE GENOMIC DNA]</scope>
    <source>
        <strain evidence="2 5">CCUG 51522</strain>
    </source>
</reference>
<reference evidence="4" key="1">
    <citation type="submission" date="2016-10" db="EMBL/GenBank/DDBJ databases">
        <authorList>
            <person name="Varghese N."/>
            <person name="Submissions S."/>
        </authorList>
    </citation>
    <scope>NUCLEOTIDE SEQUENCE [LARGE SCALE GENOMIC DNA]</scope>
    <source>
        <strain evidence="4">BS3782</strain>
    </source>
</reference>
<dbReference type="RefSeq" id="WP_082157863.1">
    <property type="nucleotide sequence ID" value="NZ_JYLB01000007.1"/>
</dbReference>
<sequence>MKKIILLVWAFLLVACSTQREEQVPLQSVSNEEQLAPLAQSRNNGAAVAADLNVKWSQTSRNCFNSETAPSFLCSGVVIRGTTYGDGYNVWDPSPGGVKNGFVAFSYMRQDSKFPALYGHANNGYIATPISELTAGQLRFQYLCFFPIDGATEWRSDNGCGQHSLHGAISRYCSSQGISNADQFVAHYMANTPVREQKQCSFDVRDTSTYQTAALFREGLLAMRRIPKNKVNDENELVVRVWNKQAPANMPIKSFFYTDASGLNQAKKNQNSYYSQTGGKIVPIVKLTINSSTWAALFSYSAADQVYP</sequence>
<protein>
    <recommendedName>
        <fullName evidence="6">Halovibrin HvnC</fullName>
    </recommendedName>
</protein>
<dbReference type="EMBL" id="VZPO01000008">
    <property type="protein sequence ID" value="KAB0502068.1"/>
    <property type="molecule type" value="Genomic_DNA"/>
</dbReference>
<evidence type="ECO:0000313" key="3">
    <source>
        <dbReference type="EMBL" id="SDS60679.1"/>
    </source>
</evidence>
<dbReference type="AlphaFoldDB" id="A0A1H1TM70"/>
<keyword evidence="4" id="KW-1185">Reference proteome</keyword>
<evidence type="ECO:0000313" key="4">
    <source>
        <dbReference type="Proteomes" id="UP000182814"/>
    </source>
</evidence>
<reference evidence="3" key="2">
    <citation type="submission" date="2016-10" db="EMBL/GenBank/DDBJ databases">
        <authorList>
            <person name="de Groot N.N."/>
        </authorList>
    </citation>
    <scope>NUCLEOTIDE SEQUENCE [LARGE SCALE GENOMIC DNA]</scope>
    <source>
        <strain evidence="3">BS3782</strain>
    </source>
</reference>
<dbReference type="PROSITE" id="PS51257">
    <property type="entry name" value="PROKAR_LIPOPROTEIN"/>
    <property type="match status" value="1"/>
</dbReference>
<accession>A0A1H1TM70</accession>
<dbReference type="Proteomes" id="UP000182814">
    <property type="component" value="Chromosome I"/>
</dbReference>
<organism evidence="3 4">
    <name type="scientific">Pseudomonas lini</name>
    <dbReference type="NCBI Taxonomy" id="163011"/>
    <lineage>
        <taxon>Bacteria</taxon>
        <taxon>Pseudomonadati</taxon>
        <taxon>Pseudomonadota</taxon>
        <taxon>Gammaproteobacteria</taxon>
        <taxon>Pseudomonadales</taxon>
        <taxon>Pseudomonadaceae</taxon>
        <taxon>Pseudomonas</taxon>
    </lineage>
</organism>
<feature type="chain" id="PRO_5044558232" description="Halovibrin HvnC" evidence="1">
    <location>
        <begin position="21"/>
        <end position="308"/>
    </location>
</feature>
<evidence type="ECO:0000256" key="1">
    <source>
        <dbReference type="SAM" id="SignalP"/>
    </source>
</evidence>
<evidence type="ECO:0008006" key="6">
    <source>
        <dbReference type="Google" id="ProtNLM"/>
    </source>
</evidence>
<keyword evidence="1" id="KW-0732">Signal</keyword>
<evidence type="ECO:0000313" key="5">
    <source>
        <dbReference type="Proteomes" id="UP000434925"/>
    </source>
</evidence>
<proteinExistence type="predicted"/>
<gene>
    <name evidence="2" type="ORF">F7R14_20500</name>
    <name evidence="3" type="ORF">SAMN04490191_1844</name>
</gene>
<dbReference type="EMBL" id="LT629746">
    <property type="protein sequence ID" value="SDS60679.1"/>
    <property type="molecule type" value="Genomic_DNA"/>
</dbReference>
<evidence type="ECO:0000313" key="2">
    <source>
        <dbReference type="EMBL" id="KAB0502068.1"/>
    </source>
</evidence>
<feature type="signal peptide" evidence="1">
    <location>
        <begin position="1"/>
        <end position="20"/>
    </location>
</feature>
<name>A0A1H1TM70_9PSED</name>